<accession>A0AAX4KLK3</accession>
<dbReference type="EMBL" id="CP144089">
    <property type="protein sequence ID" value="WWD07306.1"/>
    <property type="molecule type" value="Genomic_DNA"/>
</dbReference>
<dbReference type="Gene3D" id="3.30.710.10">
    <property type="entry name" value="Potassium Channel Kv1.1, Chain A"/>
    <property type="match status" value="1"/>
</dbReference>
<evidence type="ECO:0000313" key="2">
    <source>
        <dbReference type="EMBL" id="WWD07306.1"/>
    </source>
</evidence>
<dbReference type="Pfam" id="PF00651">
    <property type="entry name" value="BTB"/>
    <property type="match status" value="1"/>
</dbReference>
<dbReference type="InterPro" id="IPR000210">
    <property type="entry name" value="BTB/POZ_dom"/>
</dbReference>
<proteinExistence type="predicted"/>
<dbReference type="RefSeq" id="XP_066085273.1">
    <property type="nucleotide sequence ID" value="XM_066229176.1"/>
</dbReference>
<dbReference type="Proteomes" id="UP001358614">
    <property type="component" value="Chromosome 1"/>
</dbReference>
<evidence type="ECO:0000313" key="3">
    <source>
        <dbReference type="Proteomes" id="UP001358614"/>
    </source>
</evidence>
<organism evidence="2 3">
    <name type="scientific">Kwoniella europaea PYCC6329</name>
    <dbReference type="NCBI Taxonomy" id="1423913"/>
    <lineage>
        <taxon>Eukaryota</taxon>
        <taxon>Fungi</taxon>
        <taxon>Dikarya</taxon>
        <taxon>Basidiomycota</taxon>
        <taxon>Agaricomycotina</taxon>
        <taxon>Tremellomycetes</taxon>
        <taxon>Tremellales</taxon>
        <taxon>Cryptococcaceae</taxon>
        <taxon>Kwoniella</taxon>
    </lineage>
</organism>
<keyword evidence="3" id="KW-1185">Reference proteome</keyword>
<dbReference type="GeneID" id="91104205"/>
<dbReference type="PROSITE" id="PS50097">
    <property type="entry name" value="BTB"/>
    <property type="match status" value="1"/>
</dbReference>
<dbReference type="AlphaFoldDB" id="A0AAX4KLK3"/>
<dbReference type="InterPro" id="IPR011333">
    <property type="entry name" value="SKP1/BTB/POZ_sf"/>
</dbReference>
<gene>
    <name evidence="2" type="ORF">V865_005404</name>
</gene>
<feature type="domain" description="BTB" evidence="1">
    <location>
        <begin position="23"/>
        <end position="91"/>
    </location>
</feature>
<name>A0AAX4KLK3_9TREE</name>
<reference evidence="2 3" key="1">
    <citation type="submission" date="2024-01" db="EMBL/GenBank/DDBJ databases">
        <title>Comparative genomics of Cryptococcus and Kwoniella reveals pathogenesis evolution and contrasting modes of karyotype evolution via chromosome fusion or intercentromeric recombination.</title>
        <authorList>
            <person name="Coelho M.A."/>
            <person name="David-Palma M."/>
            <person name="Shea T."/>
            <person name="Bowers K."/>
            <person name="McGinley-Smith S."/>
            <person name="Mohammad A.W."/>
            <person name="Gnirke A."/>
            <person name="Yurkov A.M."/>
            <person name="Nowrousian M."/>
            <person name="Sun S."/>
            <person name="Cuomo C.A."/>
            <person name="Heitman J."/>
        </authorList>
    </citation>
    <scope>NUCLEOTIDE SEQUENCE [LARGE SCALE GENOMIC DNA]</scope>
    <source>
        <strain evidence="2 3">PYCC6329</strain>
    </source>
</reference>
<dbReference type="CDD" id="cd18186">
    <property type="entry name" value="BTB_POZ_ZBTB_KLHL-like"/>
    <property type="match status" value="1"/>
</dbReference>
<evidence type="ECO:0000259" key="1">
    <source>
        <dbReference type="PROSITE" id="PS50097"/>
    </source>
</evidence>
<dbReference type="KEGG" id="ker:91104205"/>
<protein>
    <recommendedName>
        <fullName evidence="1">BTB domain-containing protein</fullName>
    </recommendedName>
</protein>
<sequence length="246" mass="28050">MPDDQGIEIVVNDHNRPFQFDDSDLRLVSADDVVFNIHTWKLKAASSVFQAMFEAGNGNSTVKLTDETLENGRILSMFLKILYGIHLEDPSDRSDLMMNHEILLQFVVKYDASAAKEHLTTCFRLWASNAKLGSDRYFLLGSQLNQYEIATASLKRAIAVQSTWTGPPDGMGSRQALLLHGIKNERTLNIASWPFYDFRKLSHEYMFGFMRAREIVMEPNKSKVDYKLVAAEFEKIMKDLTLEDAN</sequence>